<feature type="short sequence motif" description="'KMSKS' region" evidence="7">
    <location>
        <begin position="236"/>
        <end position="240"/>
    </location>
</feature>
<dbReference type="InterPro" id="IPR014729">
    <property type="entry name" value="Rossmann-like_a/b/a_fold"/>
</dbReference>
<dbReference type="Pfam" id="PF00579">
    <property type="entry name" value="tRNA-synt_1b"/>
    <property type="match status" value="1"/>
</dbReference>
<dbReference type="CDD" id="cd00805">
    <property type="entry name" value="TyrRS_core"/>
    <property type="match status" value="1"/>
</dbReference>
<dbReference type="HAMAP" id="MF_02006">
    <property type="entry name" value="Tyr_tRNA_synth_type1"/>
    <property type="match status" value="1"/>
</dbReference>
<dbReference type="InterPro" id="IPR002307">
    <property type="entry name" value="Tyr-tRNA-ligase"/>
</dbReference>
<dbReference type="SUPFAM" id="SSF55174">
    <property type="entry name" value="Alpha-L RNA-binding motif"/>
    <property type="match status" value="1"/>
</dbReference>
<evidence type="ECO:0000313" key="9">
    <source>
        <dbReference type="EMBL" id="MFC6200033.1"/>
    </source>
</evidence>
<keyword evidence="1 7" id="KW-0436">Ligase</keyword>
<accession>A0ABW1SFF0</accession>
<keyword evidence="2 7" id="KW-0547">Nucleotide-binding</keyword>
<organism evidence="9 10">
    <name type="scientific">Ponticaulis profundi</name>
    <dbReference type="NCBI Taxonomy" id="2665222"/>
    <lineage>
        <taxon>Bacteria</taxon>
        <taxon>Pseudomonadati</taxon>
        <taxon>Pseudomonadota</taxon>
        <taxon>Alphaproteobacteria</taxon>
        <taxon>Hyphomonadales</taxon>
        <taxon>Hyphomonadaceae</taxon>
        <taxon>Ponticaulis</taxon>
    </lineage>
</organism>
<evidence type="ECO:0000256" key="8">
    <source>
        <dbReference type="PROSITE-ProRule" id="PRU00182"/>
    </source>
</evidence>
<comment type="caution">
    <text evidence="9">The sequence shown here is derived from an EMBL/GenBank/DDBJ whole genome shotgun (WGS) entry which is preliminary data.</text>
</comment>
<gene>
    <name evidence="7 9" type="primary">tyrS</name>
    <name evidence="9" type="ORF">ACFQDM_18320</name>
</gene>
<comment type="subcellular location">
    <subcellularLocation>
        <location evidence="7">Cytoplasm</location>
    </subcellularLocation>
</comment>
<keyword evidence="4 7" id="KW-0648">Protein biosynthesis</keyword>
<feature type="short sequence motif" description="'HIGH' region" evidence="7">
    <location>
        <begin position="44"/>
        <end position="53"/>
    </location>
</feature>
<dbReference type="EMBL" id="JBHSSW010000066">
    <property type="protein sequence ID" value="MFC6200033.1"/>
    <property type="molecule type" value="Genomic_DNA"/>
</dbReference>
<dbReference type="InterPro" id="IPR036986">
    <property type="entry name" value="S4_RNA-bd_sf"/>
</dbReference>
<protein>
    <recommendedName>
        <fullName evidence="7">Tyrosine--tRNA ligase</fullName>
        <ecNumber evidence="7">6.1.1.1</ecNumber>
    </recommendedName>
    <alternativeName>
        <fullName evidence="7">Tyrosyl-tRNA synthetase</fullName>
        <shortName evidence="7">TyrRS</shortName>
    </alternativeName>
</protein>
<dbReference type="GO" id="GO:0004831">
    <property type="term" value="F:tyrosine-tRNA ligase activity"/>
    <property type="evidence" value="ECO:0007669"/>
    <property type="project" value="UniProtKB-EC"/>
</dbReference>
<dbReference type="InterPro" id="IPR024088">
    <property type="entry name" value="Tyr-tRNA-ligase_bac-type"/>
</dbReference>
<evidence type="ECO:0000256" key="7">
    <source>
        <dbReference type="HAMAP-Rule" id="MF_02006"/>
    </source>
</evidence>
<comment type="similarity">
    <text evidence="7">Belongs to the class-I aminoacyl-tRNA synthetase family. TyrS type 1 subfamily.</text>
</comment>
<evidence type="ECO:0000256" key="3">
    <source>
        <dbReference type="ARBA" id="ARBA00022840"/>
    </source>
</evidence>
<dbReference type="SUPFAM" id="SSF52374">
    <property type="entry name" value="Nucleotidylyl transferase"/>
    <property type="match status" value="1"/>
</dbReference>
<reference evidence="10" key="1">
    <citation type="journal article" date="2019" name="Int. J. Syst. Evol. Microbiol.">
        <title>The Global Catalogue of Microorganisms (GCM) 10K type strain sequencing project: providing services to taxonomists for standard genome sequencing and annotation.</title>
        <authorList>
            <consortium name="The Broad Institute Genomics Platform"/>
            <consortium name="The Broad Institute Genome Sequencing Center for Infectious Disease"/>
            <person name="Wu L."/>
            <person name="Ma J."/>
        </authorList>
    </citation>
    <scope>NUCLEOTIDE SEQUENCE [LARGE SCALE GENOMIC DNA]</scope>
    <source>
        <strain evidence="10">CGMCC-1.15741</strain>
    </source>
</reference>
<evidence type="ECO:0000256" key="5">
    <source>
        <dbReference type="ARBA" id="ARBA00023146"/>
    </source>
</evidence>
<evidence type="ECO:0000256" key="2">
    <source>
        <dbReference type="ARBA" id="ARBA00022741"/>
    </source>
</evidence>
<evidence type="ECO:0000256" key="6">
    <source>
        <dbReference type="ARBA" id="ARBA00048248"/>
    </source>
</evidence>
<dbReference type="PRINTS" id="PR01040">
    <property type="entry name" value="TRNASYNTHTYR"/>
</dbReference>
<keyword evidence="5 7" id="KW-0030">Aminoacyl-tRNA synthetase</keyword>
<feature type="binding site" evidence="7">
    <location>
        <position position="39"/>
    </location>
    <ligand>
        <name>L-tyrosine</name>
        <dbReference type="ChEBI" id="CHEBI:58315"/>
    </ligand>
</feature>
<evidence type="ECO:0000256" key="4">
    <source>
        <dbReference type="ARBA" id="ARBA00022917"/>
    </source>
</evidence>
<evidence type="ECO:0000313" key="10">
    <source>
        <dbReference type="Proteomes" id="UP001596303"/>
    </source>
</evidence>
<dbReference type="Gene3D" id="3.40.50.620">
    <property type="entry name" value="HUPs"/>
    <property type="match status" value="1"/>
</dbReference>
<dbReference type="NCBIfam" id="TIGR00234">
    <property type="entry name" value="tyrS"/>
    <property type="match status" value="1"/>
</dbReference>
<feature type="binding site" evidence="7">
    <location>
        <position position="180"/>
    </location>
    <ligand>
        <name>L-tyrosine</name>
        <dbReference type="ChEBI" id="CHEBI:58315"/>
    </ligand>
</feature>
<comment type="function">
    <text evidence="7">Catalyzes the attachment of tyrosine to tRNA(Tyr) in a two-step reaction: tyrosine is first activated by ATP to form Tyr-AMP and then transferred to the acceptor end of tRNA(Tyr).</text>
</comment>
<keyword evidence="3 7" id="KW-0067">ATP-binding</keyword>
<dbReference type="Gene3D" id="1.10.240.10">
    <property type="entry name" value="Tyrosyl-Transfer RNA Synthetase"/>
    <property type="match status" value="1"/>
</dbReference>
<comment type="catalytic activity">
    <reaction evidence="6 7">
        <text>tRNA(Tyr) + L-tyrosine + ATP = L-tyrosyl-tRNA(Tyr) + AMP + diphosphate + H(+)</text>
        <dbReference type="Rhea" id="RHEA:10220"/>
        <dbReference type="Rhea" id="RHEA-COMP:9706"/>
        <dbReference type="Rhea" id="RHEA-COMP:9707"/>
        <dbReference type="ChEBI" id="CHEBI:15378"/>
        <dbReference type="ChEBI" id="CHEBI:30616"/>
        <dbReference type="ChEBI" id="CHEBI:33019"/>
        <dbReference type="ChEBI" id="CHEBI:58315"/>
        <dbReference type="ChEBI" id="CHEBI:78442"/>
        <dbReference type="ChEBI" id="CHEBI:78536"/>
        <dbReference type="ChEBI" id="CHEBI:456215"/>
        <dbReference type="EC" id="6.1.1.1"/>
    </reaction>
</comment>
<dbReference type="Gene3D" id="3.10.290.10">
    <property type="entry name" value="RNA-binding S4 domain"/>
    <property type="match status" value="1"/>
</dbReference>
<dbReference type="PANTHER" id="PTHR11766">
    <property type="entry name" value="TYROSYL-TRNA SYNTHETASE"/>
    <property type="match status" value="1"/>
</dbReference>
<feature type="binding site" evidence="7">
    <location>
        <position position="239"/>
    </location>
    <ligand>
        <name>ATP</name>
        <dbReference type="ChEBI" id="CHEBI:30616"/>
    </ligand>
</feature>
<dbReference type="InterPro" id="IPR024107">
    <property type="entry name" value="Tyr-tRNA-ligase_bac_1"/>
</dbReference>
<dbReference type="PANTHER" id="PTHR11766:SF0">
    <property type="entry name" value="TYROSINE--TRNA LIGASE, MITOCHONDRIAL"/>
    <property type="match status" value="1"/>
</dbReference>
<dbReference type="InterPro" id="IPR002305">
    <property type="entry name" value="aa-tRNA-synth_Ic"/>
</dbReference>
<proteinExistence type="inferred from homology"/>
<keyword evidence="7" id="KW-0963">Cytoplasm</keyword>
<feature type="binding site" evidence="7">
    <location>
        <position position="176"/>
    </location>
    <ligand>
        <name>L-tyrosine</name>
        <dbReference type="ChEBI" id="CHEBI:58315"/>
    </ligand>
</feature>
<comment type="subunit">
    <text evidence="7">Homodimer.</text>
</comment>
<dbReference type="Proteomes" id="UP001596303">
    <property type="component" value="Unassembled WGS sequence"/>
</dbReference>
<keyword evidence="8" id="KW-0694">RNA-binding</keyword>
<dbReference type="PROSITE" id="PS50889">
    <property type="entry name" value="S4"/>
    <property type="match status" value="1"/>
</dbReference>
<evidence type="ECO:0000256" key="1">
    <source>
        <dbReference type="ARBA" id="ARBA00022598"/>
    </source>
</evidence>
<dbReference type="EC" id="6.1.1.1" evidence="7"/>
<name>A0ABW1SFF0_9PROT</name>
<sequence>MSEFKSDFLSTLQSRGYIKQTTHEAELDAYCSKNVPTAYTGYDATADSLHVGHLVSIMMLRRLQQAGGKPIVLIGGGTTKIGDPTDKEKSRPILTEEQINQNAEGIKSAFEKFLTFGDGPTDAVMLNNADWLDGLGYIEFLRDVGKLFTINTMVKQDTVARRLKNEQPYTFLEFNYTLLQAYDFLELSRRANCGMQLGGSDQWGNIVAGADLIHKMDGKQAYGITCPLITTASGAKMGKTVGGAVWLNAEKKSPYEYWQFWRNTEDADVGRFLRLFTDIPLEDISRLESLEGAEINDAKIALADAATEMLHGKQAATDARESAAKVFEQGASGDALPTFDISKTDIESGLLVAAGFTIAMLTKSNGEARRHFKAGAAKVNGESVSDANAVLSASDFDDEGVLTLSIGKKRHARLKLQE</sequence>
<dbReference type="RefSeq" id="WP_377381861.1">
    <property type="nucleotide sequence ID" value="NZ_JBHSSW010000066.1"/>
</dbReference>
<keyword evidence="10" id="KW-1185">Reference proteome</keyword>